<reference evidence="4 5" key="1">
    <citation type="submission" date="2016-10" db="EMBL/GenBank/DDBJ databases">
        <authorList>
            <person name="de Groot N.N."/>
        </authorList>
    </citation>
    <scope>NUCLEOTIDE SEQUENCE [LARGE SCALE GENOMIC DNA]</scope>
    <source>
        <strain evidence="4 5">CGMCC 1.3702</strain>
    </source>
</reference>
<proteinExistence type="predicted"/>
<dbReference type="GO" id="GO:0016747">
    <property type="term" value="F:acyltransferase activity, transferring groups other than amino-acyl groups"/>
    <property type="evidence" value="ECO:0007669"/>
    <property type="project" value="InterPro"/>
</dbReference>
<dbReference type="AlphaFoldDB" id="A0A1I0VAA7"/>
<organism evidence="4 5">
    <name type="scientific">Lentibacillus halodurans</name>
    <dbReference type="NCBI Taxonomy" id="237679"/>
    <lineage>
        <taxon>Bacteria</taxon>
        <taxon>Bacillati</taxon>
        <taxon>Bacillota</taxon>
        <taxon>Bacilli</taxon>
        <taxon>Bacillales</taxon>
        <taxon>Bacillaceae</taxon>
        <taxon>Lentibacillus</taxon>
    </lineage>
</organism>
<dbReference type="CDD" id="cd04301">
    <property type="entry name" value="NAT_SF"/>
    <property type="match status" value="1"/>
</dbReference>
<dbReference type="STRING" id="237679.SAMN04488072_101270"/>
<dbReference type="PANTHER" id="PTHR43800:SF1">
    <property type="entry name" value="PEPTIDYL-LYSINE N-ACETYLTRANSFERASE YJAB"/>
    <property type="match status" value="1"/>
</dbReference>
<dbReference type="Pfam" id="PF00583">
    <property type="entry name" value="Acetyltransf_1"/>
    <property type="match status" value="1"/>
</dbReference>
<sequence length="126" mass="14775">MFIRYKKNYEKIAMGLLSFMPEEKDVKKLQQTIKEYESNPDWHLFLWKEEDVLGAIGVRIENDINAVIQHISVNPSHRNSGIGKKMVKEVQHIYGDKYAVCADDLTQQFLNKCAEEEEQQQDEENN</sequence>
<dbReference type="Gene3D" id="3.40.630.30">
    <property type="match status" value="1"/>
</dbReference>
<keyword evidence="2" id="KW-0012">Acyltransferase</keyword>
<dbReference type="InterPro" id="IPR016181">
    <property type="entry name" value="Acyl_CoA_acyltransferase"/>
</dbReference>
<dbReference type="PROSITE" id="PS51186">
    <property type="entry name" value="GNAT"/>
    <property type="match status" value="1"/>
</dbReference>
<gene>
    <name evidence="4" type="ORF">SAMN04488072_101270</name>
</gene>
<accession>A0A1I0VAA7</accession>
<evidence type="ECO:0000313" key="4">
    <source>
        <dbReference type="EMBL" id="SFA72970.1"/>
    </source>
</evidence>
<evidence type="ECO:0000259" key="3">
    <source>
        <dbReference type="PROSITE" id="PS51186"/>
    </source>
</evidence>
<dbReference type="SUPFAM" id="SSF55729">
    <property type="entry name" value="Acyl-CoA N-acyltransferases (Nat)"/>
    <property type="match status" value="1"/>
</dbReference>
<evidence type="ECO:0000256" key="1">
    <source>
        <dbReference type="ARBA" id="ARBA00022679"/>
    </source>
</evidence>
<feature type="domain" description="N-acetyltransferase" evidence="3">
    <location>
        <begin position="3"/>
        <end position="126"/>
    </location>
</feature>
<keyword evidence="1" id="KW-0808">Transferase</keyword>
<dbReference type="PANTHER" id="PTHR43800">
    <property type="entry name" value="PEPTIDYL-LYSINE N-ACETYLTRANSFERASE YJAB"/>
    <property type="match status" value="1"/>
</dbReference>
<dbReference type="InterPro" id="IPR000182">
    <property type="entry name" value="GNAT_dom"/>
</dbReference>
<dbReference type="EMBL" id="FOJW01000001">
    <property type="protein sequence ID" value="SFA72970.1"/>
    <property type="molecule type" value="Genomic_DNA"/>
</dbReference>
<dbReference type="RefSeq" id="WP_090232458.1">
    <property type="nucleotide sequence ID" value="NZ_FOJW01000001.1"/>
</dbReference>
<dbReference type="Proteomes" id="UP000198642">
    <property type="component" value="Unassembled WGS sequence"/>
</dbReference>
<dbReference type="OrthoDB" id="2189687at2"/>
<evidence type="ECO:0000256" key="2">
    <source>
        <dbReference type="ARBA" id="ARBA00023315"/>
    </source>
</evidence>
<keyword evidence="5" id="KW-1185">Reference proteome</keyword>
<evidence type="ECO:0000313" key="5">
    <source>
        <dbReference type="Proteomes" id="UP000198642"/>
    </source>
</evidence>
<protein>
    <submittedName>
        <fullName evidence="4">Riboflavin biosynthesis RibT protein</fullName>
    </submittedName>
</protein>
<name>A0A1I0VAA7_9BACI</name>